<dbReference type="PANTHER" id="PTHR44591">
    <property type="entry name" value="STRESS RESPONSE REGULATOR PROTEIN 1"/>
    <property type="match status" value="1"/>
</dbReference>
<gene>
    <name evidence="4" type="ORF">SAMN05216222_3655</name>
</gene>
<dbReference type="InterPro" id="IPR011006">
    <property type="entry name" value="CheY-like_superfamily"/>
</dbReference>
<dbReference type="Proteomes" id="UP000198481">
    <property type="component" value="Chromosome I"/>
</dbReference>
<dbReference type="GO" id="GO:0000160">
    <property type="term" value="P:phosphorelay signal transduction system"/>
    <property type="evidence" value="ECO:0007669"/>
    <property type="project" value="InterPro"/>
</dbReference>
<sequence>MIGSRDAIGTALGHIIVIEDEPVVRMLLEEALAEIGFSSAAFDNTTEALAHLISLKGVCSLIIVDQGLPRGIQGIELIHIANERWPVIPSILTSGDLVDEQVIPPSATYLQKPYNLDQLEQAITAVMQ</sequence>
<feature type="modified residue" description="4-aspartylphosphate" evidence="2">
    <location>
        <position position="65"/>
    </location>
</feature>
<dbReference type="SUPFAM" id="SSF52172">
    <property type="entry name" value="CheY-like"/>
    <property type="match status" value="1"/>
</dbReference>
<dbReference type="EMBL" id="LT629762">
    <property type="protein sequence ID" value="SDT26302.1"/>
    <property type="molecule type" value="Genomic_DNA"/>
</dbReference>
<dbReference type="AlphaFoldDB" id="A0A1H1YYB0"/>
<evidence type="ECO:0000313" key="5">
    <source>
        <dbReference type="Proteomes" id="UP000198481"/>
    </source>
</evidence>
<evidence type="ECO:0000313" key="4">
    <source>
        <dbReference type="EMBL" id="SDT26302.1"/>
    </source>
</evidence>
<dbReference type="RefSeq" id="WP_231987092.1">
    <property type="nucleotide sequence ID" value="NZ_LT629762.1"/>
</dbReference>
<evidence type="ECO:0000256" key="2">
    <source>
        <dbReference type="PROSITE-ProRule" id="PRU00169"/>
    </source>
</evidence>
<evidence type="ECO:0000256" key="1">
    <source>
        <dbReference type="ARBA" id="ARBA00022553"/>
    </source>
</evidence>
<reference evidence="4 5" key="1">
    <citation type="submission" date="2016-10" db="EMBL/GenBank/DDBJ databases">
        <authorList>
            <person name="de Groot N.N."/>
        </authorList>
    </citation>
    <scope>NUCLEOTIDE SEQUENCE [LARGE SCALE GENOMIC DNA]</scope>
    <source>
        <strain evidence="4 5">LMG 26867</strain>
    </source>
</reference>
<dbReference type="PANTHER" id="PTHR44591:SF3">
    <property type="entry name" value="RESPONSE REGULATORY DOMAIN-CONTAINING PROTEIN"/>
    <property type="match status" value="1"/>
</dbReference>
<dbReference type="InterPro" id="IPR050595">
    <property type="entry name" value="Bact_response_regulator"/>
</dbReference>
<keyword evidence="1 2" id="KW-0597">Phosphoprotein</keyword>
<proteinExistence type="predicted"/>
<accession>A0A1H1YYB0</accession>
<dbReference type="STRING" id="1148509.SAMN05216222_3655"/>
<dbReference type="PROSITE" id="PS50110">
    <property type="entry name" value="RESPONSE_REGULATORY"/>
    <property type="match status" value="1"/>
</dbReference>
<name>A0A1H1YYB0_9PSED</name>
<dbReference type="InterPro" id="IPR001789">
    <property type="entry name" value="Sig_transdc_resp-reg_receiver"/>
</dbReference>
<feature type="domain" description="Response regulatory" evidence="3">
    <location>
        <begin position="14"/>
        <end position="127"/>
    </location>
</feature>
<dbReference type="Pfam" id="PF00072">
    <property type="entry name" value="Response_reg"/>
    <property type="match status" value="1"/>
</dbReference>
<dbReference type="SMART" id="SM00448">
    <property type="entry name" value="REC"/>
    <property type="match status" value="1"/>
</dbReference>
<protein>
    <submittedName>
        <fullName evidence="4">Response regulator receiver domain-containing protein</fullName>
    </submittedName>
</protein>
<organism evidence="4 5">
    <name type="scientific">Pseudomonas prosekii</name>
    <dbReference type="NCBI Taxonomy" id="1148509"/>
    <lineage>
        <taxon>Bacteria</taxon>
        <taxon>Pseudomonadati</taxon>
        <taxon>Pseudomonadota</taxon>
        <taxon>Gammaproteobacteria</taxon>
        <taxon>Pseudomonadales</taxon>
        <taxon>Pseudomonadaceae</taxon>
        <taxon>Pseudomonas</taxon>
    </lineage>
</organism>
<evidence type="ECO:0000259" key="3">
    <source>
        <dbReference type="PROSITE" id="PS50110"/>
    </source>
</evidence>
<dbReference type="Gene3D" id="3.40.50.2300">
    <property type="match status" value="1"/>
</dbReference>